<dbReference type="GO" id="GO:0007059">
    <property type="term" value="P:chromosome segregation"/>
    <property type="evidence" value="ECO:0007669"/>
    <property type="project" value="UniProtKB-KW"/>
</dbReference>
<protein>
    <recommendedName>
        <fullName evidence="4">ParB-like N-terminal domain-containing protein</fullName>
    </recommendedName>
</protein>
<keyword evidence="6" id="KW-1185">Reference proteome</keyword>
<dbReference type="PANTHER" id="PTHR33375">
    <property type="entry name" value="CHROMOSOME-PARTITIONING PROTEIN PARB-RELATED"/>
    <property type="match status" value="1"/>
</dbReference>
<evidence type="ECO:0000256" key="2">
    <source>
        <dbReference type="ARBA" id="ARBA00022829"/>
    </source>
</evidence>
<dbReference type="EMBL" id="BNBD01000026">
    <property type="protein sequence ID" value="GHF74053.1"/>
    <property type="molecule type" value="Genomic_DNA"/>
</dbReference>
<reference evidence="5" key="1">
    <citation type="journal article" date="2014" name="Int. J. Syst. Evol. Microbiol.">
        <title>Complete genome sequence of Corynebacterium casei LMG S-19264T (=DSM 44701T), isolated from a smear-ripened cheese.</title>
        <authorList>
            <consortium name="US DOE Joint Genome Institute (JGI-PGF)"/>
            <person name="Walter F."/>
            <person name="Albersmeier A."/>
            <person name="Kalinowski J."/>
            <person name="Ruckert C."/>
        </authorList>
    </citation>
    <scope>NUCLEOTIDE SEQUENCE</scope>
    <source>
        <strain evidence="5">JCM 4059</strain>
    </source>
</reference>
<name>A0A919EGG4_9ACTN</name>
<comment type="similarity">
    <text evidence="1">Belongs to the ParB family.</text>
</comment>
<organism evidence="5 6">
    <name type="scientific">Streptomyces mashuensis</name>
    <dbReference type="NCBI Taxonomy" id="33904"/>
    <lineage>
        <taxon>Bacteria</taxon>
        <taxon>Bacillati</taxon>
        <taxon>Actinomycetota</taxon>
        <taxon>Actinomycetes</taxon>
        <taxon>Kitasatosporales</taxon>
        <taxon>Streptomycetaceae</taxon>
        <taxon>Streptomyces</taxon>
    </lineage>
</organism>
<feature type="region of interest" description="Disordered" evidence="3">
    <location>
        <begin position="309"/>
        <end position="400"/>
    </location>
</feature>
<dbReference type="InterPro" id="IPR050336">
    <property type="entry name" value="Chromosome_partition/occlusion"/>
</dbReference>
<evidence type="ECO:0000256" key="1">
    <source>
        <dbReference type="ARBA" id="ARBA00006295"/>
    </source>
</evidence>
<keyword evidence="2" id="KW-0159">Chromosome partition</keyword>
<feature type="region of interest" description="Disordered" evidence="3">
    <location>
        <begin position="51"/>
        <end position="98"/>
    </location>
</feature>
<evidence type="ECO:0000259" key="4">
    <source>
        <dbReference type="SMART" id="SM00470"/>
    </source>
</evidence>
<accession>A0A919EGG4</accession>
<sequence>MTWAAGWPYETELHDPMGTIPRTHAASEAPLGEQPTWRRTFRRHRGAPFPMETLISGRTSDPSAGEPMAGALPRPKRKSTHSNPQVTPEASFYADKDRSGDTLDLDPASLCPNPFNRREMRGVPELAATISEVGLLQNIAHIRAEVWLKTYPETADQITAPNVILFGEHRWRAIQHLGWETIPSVLRDDRVKDARLITLIENLRRAQLSPLEEAEHYQALREAGLSYQQIAEKVGETADGALSKGTVWKRVRLLELHPEVQQALRDGMLKVSSAEKAQELDSEDQRDYLSLVLGGTRPAEAHAQILARQRHAEDAPDDDTTVSTGNAPSGDSAAGPLPLAHEKAVSTGNATDQSDGAAAPEGKAVSDGNAAGRPPAQRKPKQDKPRNGDSDRRTAAAARDAACRRLVETVDPSDPANHELILGVLTATVLAPQQQSAAQQRAFTWLRETNRHGLEEAADASAYFNAVQTSRDSALQRLAAFACGLAAAELRTAARRQSWSSREIHHVRVLQEHAEYEPQTEWEQKELGMVTAGGTR</sequence>
<dbReference type="PANTHER" id="PTHR33375:SF1">
    <property type="entry name" value="CHROMOSOME-PARTITIONING PROTEIN PARB-RELATED"/>
    <property type="match status" value="1"/>
</dbReference>
<feature type="domain" description="ParB-like N-terminal" evidence="4">
    <location>
        <begin position="103"/>
        <end position="203"/>
    </location>
</feature>
<proteinExistence type="inferred from homology"/>
<dbReference type="InterPro" id="IPR036086">
    <property type="entry name" value="ParB/Sulfiredoxin_sf"/>
</dbReference>
<dbReference type="NCBIfam" id="TIGR00180">
    <property type="entry name" value="parB_part"/>
    <property type="match status" value="1"/>
</dbReference>
<dbReference type="SUPFAM" id="SSF110849">
    <property type="entry name" value="ParB/Sulfiredoxin"/>
    <property type="match status" value="1"/>
</dbReference>
<dbReference type="AlphaFoldDB" id="A0A919EGG4"/>
<gene>
    <name evidence="5" type="ORF">GCM10010218_63970</name>
</gene>
<dbReference type="Pfam" id="PF17762">
    <property type="entry name" value="HTH_ParB"/>
    <property type="match status" value="1"/>
</dbReference>
<feature type="compositionally biased region" description="Basic and acidic residues" evidence="3">
    <location>
        <begin position="380"/>
        <end position="394"/>
    </location>
</feature>
<comment type="caution">
    <text evidence="5">The sequence shown here is derived from an EMBL/GenBank/DDBJ whole genome shotgun (WGS) entry which is preliminary data.</text>
</comment>
<dbReference type="GO" id="GO:0005694">
    <property type="term" value="C:chromosome"/>
    <property type="evidence" value="ECO:0007669"/>
    <property type="project" value="TreeGrafter"/>
</dbReference>
<reference evidence="5" key="2">
    <citation type="submission" date="2020-09" db="EMBL/GenBank/DDBJ databases">
        <authorList>
            <person name="Sun Q."/>
            <person name="Ohkuma M."/>
        </authorList>
    </citation>
    <scope>NUCLEOTIDE SEQUENCE</scope>
    <source>
        <strain evidence="5">JCM 4059</strain>
    </source>
</reference>
<dbReference type="Gene3D" id="1.10.10.2830">
    <property type="match status" value="1"/>
</dbReference>
<dbReference type="SMART" id="SM00470">
    <property type="entry name" value="ParB"/>
    <property type="match status" value="1"/>
</dbReference>
<dbReference type="SUPFAM" id="SSF109709">
    <property type="entry name" value="KorB DNA-binding domain-like"/>
    <property type="match status" value="1"/>
</dbReference>
<dbReference type="Gene3D" id="3.90.1530.30">
    <property type="match status" value="1"/>
</dbReference>
<dbReference type="GO" id="GO:0003677">
    <property type="term" value="F:DNA binding"/>
    <property type="evidence" value="ECO:0007669"/>
    <property type="project" value="InterPro"/>
</dbReference>
<dbReference type="GO" id="GO:0045881">
    <property type="term" value="P:positive regulation of sporulation resulting in formation of a cellular spore"/>
    <property type="evidence" value="ECO:0007669"/>
    <property type="project" value="TreeGrafter"/>
</dbReference>
<dbReference type="Proteomes" id="UP000638313">
    <property type="component" value="Unassembled WGS sequence"/>
</dbReference>
<evidence type="ECO:0000313" key="5">
    <source>
        <dbReference type="EMBL" id="GHF74053.1"/>
    </source>
</evidence>
<dbReference type="InterPro" id="IPR004437">
    <property type="entry name" value="ParB/RepB/Spo0J"/>
</dbReference>
<dbReference type="InterPro" id="IPR003115">
    <property type="entry name" value="ParB_N"/>
</dbReference>
<feature type="region of interest" description="Disordered" evidence="3">
    <location>
        <begin position="14"/>
        <end position="34"/>
    </location>
</feature>
<evidence type="ECO:0000256" key="3">
    <source>
        <dbReference type="SAM" id="MobiDB-lite"/>
    </source>
</evidence>
<dbReference type="InterPro" id="IPR041468">
    <property type="entry name" value="HTH_ParB/Spo0J"/>
</dbReference>
<dbReference type="Pfam" id="PF02195">
    <property type="entry name" value="ParB_N"/>
    <property type="match status" value="1"/>
</dbReference>
<evidence type="ECO:0000313" key="6">
    <source>
        <dbReference type="Proteomes" id="UP000638313"/>
    </source>
</evidence>